<evidence type="ECO:0000313" key="1">
    <source>
        <dbReference type="EMBL" id="EGQ79059.1"/>
    </source>
</evidence>
<dbReference type="HOGENOM" id="CLU_3168441_0_0_0"/>
<reference evidence="1 2" key="1">
    <citation type="submission" date="2011-05" db="EMBL/GenBank/DDBJ databases">
        <authorList>
            <person name="Muzny D."/>
            <person name="Qin X."/>
            <person name="Deng J."/>
            <person name="Jiang H."/>
            <person name="Liu Y."/>
            <person name="Qu J."/>
            <person name="Song X.-Z."/>
            <person name="Zhang L."/>
            <person name="Thornton R."/>
            <person name="Coyle M."/>
            <person name="Francisco L."/>
            <person name="Jackson L."/>
            <person name="Javaid M."/>
            <person name="Korchina V."/>
            <person name="Kovar C."/>
            <person name="Mata R."/>
            <person name="Mathew T."/>
            <person name="Ngo R."/>
            <person name="Nguyen L."/>
            <person name="Nguyen N."/>
            <person name="Okwuonu G."/>
            <person name="Ongeri F."/>
            <person name="Pham C."/>
            <person name="Simmons D."/>
            <person name="Wilczek-Boney K."/>
            <person name="Hale W."/>
            <person name="Jakkamsetti A."/>
            <person name="Pham P."/>
            <person name="Ruth R."/>
            <person name="San Lucas F."/>
            <person name="Warren J."/>
            <person name="Zhang J."/>
            <person name="Zhao Z."/>
            <person name="Zhou C."/>
            <person name="Zhu D."/>
            <person name="Lee S."/>
            <person name="Bess C."/>
            <person name="Blankenburg K."/>
            <person name="Forbes L."/>
            <person name="Fu Q."/>
            <person name="Gubbala S."/>
            <person name="Hirani K."/>
            <person name="Jayaseelan J.C."/>
            <person name="Lara F."/>
            <person name="Munidasa M."/>
            <person name="Palculict T."/>
            <person name="Patil S."/>
            <person name="Pu L.-L."/>
            <person name="Saada N."/>
            <person name="Tang L."/>
            <person name="Weissenberger G."/>
            <person name="Zhu Y."/>
            <person name="Hemphill L."/>
            <person name="Shang Y."/>
            <person name="Youmans B."/>
            <person name="Ayvaz T."/>
            <person name="Ross M."/>
            <person name="Santibanez J."/>
            <person name="Aqrawi P."/>
            <person name="Gross S."/>
            <person name="Joshi V."/>
            <person name="Fowler G."/>
            <person name="Nazareth L."/>
            <person name="Reid J."/>
            <person name="Worley K."/>
            <person name="Petrosino J."/>
            <person name="Highlander S."/>
            <person name="Gibbs R."/>
        </authorList>
    </citation>
    <scope>NUCLEOTIDE SEQUENCE [LARGE SCALE GENOMIC DNA]</scope>
    <source>
        <strain evidence="1 2">ATCC 51191</strain>
    </source>
</reference>
<organism evidence="1 2">
    <name type="scientific">Fusobacterium animalis ATCC 51191</name>
    <dbReference type="NCBI Taxonomy" id="997347"/>
    <lineage>
        <taxon>Bacteria</taxon>
        <taxon>Fusobacteriati</taxon>
        <taxon>Fusobacteriota</taxon>
        <taxon>Fusobacteriia</taxon>
        <taxon>Fusobacteriales</taxon>
        <taxon>Fusobacteriaceae</taxon>
        <taxon>Fusobacterium</taxon>
    </lineage>
</organism>
<name>F9EPQ6_9FUSO</name>
<keyword evidence="2" id="KW-1185">Reference proteome</keyword>
<protein>
    <submittedName>
        <fullName evidence="1">Uncharacterized protein</fullName>
    </submittedName>
</protein>
<proteinExistence type="predicted"/>
<gene>
    <name evidence="1" type="ORF">HMPREF9094_1911</name>
</gene>
<accession>F9EPQ6</accession>
<sequence>MFRELQNAHSTIMDVAVVSFKTYLRIFSRKLETLIFYDNNLCEIERC</sequence>
<evidence type="ECO:0000313" key="2">
    <source>
        <dbReference type="Proteomes" id="UP000005392"/>
    </source>
</evidence>
<dbReference type="Proteomes" id="UP000005392">
    <property type="component" value="Unassembled WGS sequence"/>
</dbReference>
<dbReference type="AlphaFoldDB" id="F9EPQ6"/>
<dbReference type="EMBL" id="AFQD01000329">
    <property type="protein sequence ID" value="EGQ79059.1"/>
    <property type="molecule type" value="Genomic_DNA"/>
</dbReference>
<comment type="caution">
    <text evidence="1">The sequence shown here is derived from an EMBL/GenBank/DDBJ whole genome shotgun (WGS) entry which is preliminary data.</text>
</comment>